<comment type="caution">
    <text evidence="2">The sequence shown here is derived from an EMBL/GenBank/DDBJ whole genome shotgun (WGS) entry which is preliminary data.</text>
</comment>
<gene>
    <name evidence="2" type="ORF">NM04_22495</name>
</gene>
<dbReference type="Proteomes" id="UP000283254">
    <property type="component" value="Unassembled WGS sequence"/>
</dbReference>
<reference evidence="2" key="1">
    <citation type="submission" date="2014-10" db="EMBL/GenBank/DDBJ databases">
        <title>Massilia sp. genome.</title>
        <authorList>
            <person name="Xu B."/>
            <person name="Dai L."/>
            <person name="Huang Z."/>
        </authorList>
    </citation>
    <scope>NUCLEOTIDE SEQUENCE [LARGE SCALE GENOMIC DNA]</scope>
    <source>
        <strain evidence="2">CFS-1</strain>
    </source>
</reference>
<feature type="transmembrane region" description="Helical" evidence="1">
    <location>
        <begin position="52"/>
        <end position="72"/>
    </location>
</feature>
<evidence type="ECO:0000313" key="3">
    <source>
        <dbReference type="Proteomes" id="UP000283254"/>
    </source>
</evidence>
<evidence type="ECO:0000313" key="2">
    <source>
        <dbReference type="EMBL" id="RNF28525.1"/>
    </source>
</evidence>
<dbReference type="EMBL" id="JSAB01000317">
    <property type="protein sequence ID" value="RNF28525.1"/>
    <property type="molecule type" value="Genomic_DNA"/>
</dbReference>
<keyword evidence="1" id="KW-1133">Transmembrane helix</keyword>
<dbReference type="OrthoDB" id="9895265at2"/>
<dbReference type="RefSeq" id="WP_123071622.1">
    <property type="nucleotide sequence ID" value="NZ_JSAB01000317.1"/>
</dbReference>
<sequence>MLKSLALTALTVLTVWLLIPVFILPPLAFYYGYQGYRRRHDGRTRTSIGTKLLSSIPMLLAAAVFCFGIFLITTQYRA</sequence>
<keyword evidence="1" id="KW-0812">Transmembrane</keyword>
<feature type="transmembrane region" description="Helical" evidence="1">
    <location>
        <begin position="6"/>
        <end position="31"/>
    </location>
</feature>
<dbReference type="AlphaFoldDB" id="A0A422QF15"/>
<evidence type="ECO:0000256" key="1">
    <source>
        <dbReference type="SAM" id="Phobius"/>
    </source>
</evidence>
<accession>A0A422QF15</accession>
<organism evidence="2 3">
    <name type="scientific">Massilia aurea</name>
    <dbReference type="NCBI Taxonomy" id="373040"/>
    <lineage>
        <taxon>Bacteria</taxon>
        <taxon>Pseudomonadati</taxon>
        <taxon>Pseudomonadota</taxon>
        <taxon>Betaproteobacteria</taxon>
        <taxon>Burkholderiales</taxon>
        <taxon>Oxalobacteraceae</taxon>
        <taxon>Telluria group</taxon>
        <taxon>Massilia</taxon>
    </lineage>
</organism>
<keyword evidence="1" id="KW-0472">Membrane</keyword>
<name>A0A422QF15_9BURK</name>
<protein>
    <submittedName>
        <fullName evidence="2">Uncharacterized protein</fullName>
    </submittedName>
</protein>
<proteinExistence type="predicted"/>
<keyword evidence="3" id="KW-1185">Reference proteome</keyword>